<organism evidence="12 13">
    <name type="scientific">Nocardiopsis ansamitocini</name>
    <dbReference type="NCBI Taxonomy" id="1670832"/>
    <lineage>
        <taxon>Bacteria</taxon>
        <taxon>Bacillati</taxon>
        <taxon>Actinomycetota</taxon>
        <taxon>Actinomycetes</taxon>
        <taxon>Streptosporangiales</taxon>
        <taxon>Nocardiopsidaceae</taxon>
        <taxon>Nocardiopsis</taxon>
    </lineage>
</organism>
<feature type="transmembrane region" description="Helical" evidence="9">
    <location>
        <begin position="43"/>
        <end position="62"/>
    </location>
</feature>
<reference evidence="12" key="1">
    <citation type="submission" date="2023-02" db="EMBL/GenBank/DDBJ databases">
        <title>Nocardiopsis ansamitocini NBRC 112285.</title>
        <authorList>
            <person name="Ichikawa N."/>
            <person name="Sato H."/>
            <person name="Tonouchi N."/>
        </authorList>
    </citation>
    <scope>NUCLEOTIDE SEQUENCE</scope>
    <source>
        <strain evidence="12">NBRC 112285</strain>
    </source>
</reference>
<comment type="catalytic activity">
    <reaction evidence="1">
        <text>ATP + protein L-histidine = ADP + protein N-phospho-L-histidine.</text>
        <dbReference type="EC" id="2.7.13.3"/>
    </reaction>
</comment>
<dbReference type="Proteomes" id="UP001165092">
    <property type="component" value="Unassembled WGS sequence"/>
</dbReference>
<dbReference type="AlphaFoldDB" id="A0A9W6UJ89"/>
<keyword evidence="5" id="KW-0547">Nucleotide-binding</keyword>
<evidence type="ECO:0000259" key="11">
    <source>
        <dbReference type="Pfam" id="PF07730"/>
    </source>
</evidence>
<evidence type="ECO:0000256" key="8">
    <source>
        <dbReference type="ARBA" id="ARBA00023012"/>
    </source>
</evidence>
<name>A0A9W6UJ89_9ACTN</name>
<keyword evidence="8" id="KW-0902">Two-component regulatory system</keyword>
<keyword evidence="4" id="KW-0808">Transferase</keyword>
<evidence type="ECO:0000256" key="1">
    <source>
        <dbReference type="ARBA" id="ARBA00000085"/>
    </source>
</evidence>
<evidence type="ECO:0000313" key="12">
    <source>
        <dbReference type="EMBL" id="GLU48574.1"/>
    </source>
</evidence>
<dbReference type="Pfam" id="PF07730">
    <property type="entry name" value="HisKA_3"/>
    <property type="match status" value="1"/>
</dbReference>
<evidence type="ECO:0000256" key="9">
    <source>
        <dbReference type="SAM" id="Phobius"/>
    </source>
</evidence>
<keyword evidence="9" id="KW-0812">Transmembrane</keyword>
<accession>A0A9W6UJ89</accession>
<dbReference type="Gene3D" id="1.20.5.1930">
    <property type="match status" value="1"/>
</dbReference>
<keyword evidence="9" id="KW-1133">Transmembrane helix</keyword>
<proteinExistence type="predicted"/>
<dbReference type="GO" id="GO:0000155">
    <property type="term" value="F:phosphorelay sensor kinase activity"/>
    <property type="evidence" value="ECO:0007669"/>
    <property type="project" value="InterPro"/>
</dbReference>
<evidence type="ECO:0000313" key="13">
    <source>
        <dbReference type="Proteomes" id="UP001165092"/>
    </source>
</evidence>
<dbReference type="CDD" id="cd16917">
    <property type="entry name" value="HATPase_UhpB-NarQ-NarX-like"/>
    <property type="match status" value="1"/>
</dbReference>
<keyword evidence="13" id="KW-1185">Reference proteome</keyword>
<evidence type="ECO:0000256" key="2">
    <source>
        <dbReference type="ARBA" id="ARBA00012438"/>
    </source>
</evidence>
<feature type="domain" description="Signal transduction histidine kinase subgroup 3 dimerisation and phosphoacceptor" evidence="11">
    <location>
        <begin position="186"/>
        <end position="252"/>
    </location>
</feature>
<feature type="transmembrane region" description="Helical" evidence="9">
    <location>
        <begin position="69"/>
        <end position="88"/>
    </location>
</feature>
<dbReference type="GO" id="GO:0005524">
    <property type="term" value="F:ATP binding"/>
    <property type="evidence" value="ECO:0007669"/>
    <property type="project" value="UniProtKB-KW"/>
</dbReference>
<evidence type="ECO:0000256" key="5">
    <source>
        <dbReference type="ARBA" id="ARBA00022741"/>
    </source>
</evidence>
<feature type="transmembrane region" description="Helical" evidence="9">
    <location>
        <begin position="151"/>
        <end position="168"/>
    </location>
</feature>
<dbReference type="Pfam" id="PF02518">
    <property type="entry name" value="HATPase_c"/>
    <property type="match status" value="1"/>
</dbReference>
<evidence type="ECO:0000256" key="3">
    <source>
        <dbReference type="ARBA" id="ARBA00022553"/>
    </source>
</evidence>
<dbReference type="PANTHER" id="PTHR24421:SF10">
    <property type="entry name" value="NITRATE_NITRITE SENSOR PROTEIN NARQ"/>
    <property type="match status" value="1"/>
</dbReference>
<dbReference type="PANTHER" id="PTHR24421">
    <property type="entry name" value="NITRATE/NITRITE SENSOR PROTEIN NARX-RELATED"/>
    <property type="match status" value="1"/>
</dbReference>
<feature type="domain" description="Histidine kinase/HSP90-like ATPase" evidence="10">
    <location>
        <begin position="296"/>
        <end position="385"/>
    </location>
</feature>
<evidence type="ECO:0000256" key="4">
    <source>
        <dbReference type="ARBA" id="ARBA00022679"/>
    </source>
</evidence>
<sequence length="386" mass="40637">MLLTAVAAALLGAAWYSDLGNTLPDLRFTSEWMGPPPSWRDYLPPVFGAVTAVAALAVLPPAVPARPTWIVAAVITVGSIVVSTVLGAGPPGQFFGYPVATTEVLALALLANLVVLRGSPGALVCTAGGLLVAYLSIELRRATVGDDPQNWVVPLGFGVAALAPGFYLRWRASQHAWRIDQARREERLLLARDLHDAAAHHITGIVVQVQALRHVAAARPDLAVAALPAIEEASGDALTAMRRIVATLREDDGSGHEASPPGVALHALSAPGSEFEARVDVRVEGDPDRLPVEIADAVLRIAQESVTNARRHARDATRIEVLVRVACDGVELSVRDNGRGGASAAGRRRGYGLTGMAERAKILDGDFTAGPVPDGPGWRVDARFPV</sequence>
<evidence type="ECO:0000259" key="10">
    <source>
        <dbReference type="Pfam" id="PF02518"/>
    </source>
</evidence>
<dbReference type="InterPro" id="IPR050482">
    <property type="entry name" value="Sensor_HK_TwoCompSys"/>
</dbReference>
<dbReference type="GO" id="GO:0046983">
    <property type="term" value="F:protein dimerization activity"/>
    <property type="evidence" value="ECO:0007669"/>
    <property type="project" value="InterPro"/>
</dbReference>
<feature type="transmembrane region" description="Helical" evidence="9">
    <location>
        <begin position="122"/>
        <end position="139"/>
    </location>
</feature>
<keyword evidence="7" id="KW-0067">ATP-binding</keyword>
<keyword evidence="9" id="KW-0472">Membrane</keyword>
<dbReference type="GO" id="GO:0016020">
    <property type="term" value="C:membrane"/>
    <property type="evidence" value="ECO:0007669"/>
    <property type="project" value="InterPro"/>
</dbReference>
<dbReference type="Gene3D" id="3.30.565.10">
    <property type="entry name" value="Histidine kinase-like ATPase, C-terminal domain"/>
    <property type="match status" value="1"/>
</dbReference>
<keyword evidence="6" id="KW-0418">Kinase</keyword>
<feature type="transmembrane region" description="Helical" evidence="9">
    <location>
        <begin position="94"/>
        <end position="115"/>
    </location>
</feature>
<dbReference type="EMBL" id="BSQG01000004">
    <property type="protein sequence ID" value="GLU48574.1"/>
    <property type="molecule type" value="Genomic_DNA"/>
</dbReference>
<comment type="caution">
    <text evidence="12">The sequence shown here is derived from an EMBL/GenBank/DDBJ whole genome shotgun (WGS) entry which is preliminary data.</text>
</comment>
<keyword evidence="3" id="KW-0597">Phosphoprotein</keyword>
<gene>
    <name evidence="12" type="ORF">Nans01_29250</name>
</gene>
<dbReference type="InterPro" id="IPR003594">
    <property type="entry name" value="HATPase_dom"/>
</dbReference>
<dbReference type="InterPro" id="IPR011712">
    <property type="entry name" value="Sig_transdc_His_kin_sub3_dim/P"/>
</dbReference>
<dbReference type="SUPFAM" id="SSF55874">
    <property type="entry name" value="ATPase domain of HSP90 chaperone/DNA topoisomerase II/histidine kinase"/>
    <property type="match status" value="1"/>
</dbReference>
<dbReference type="EC" id="2.7.13.3" evidence="2"/>
<protein>
    <recommendedName>
        <fullName evidence="2">histidine kinase</fullName>
        <ecNumber evidence="2">2.7.13.3</ecNumber>
    </recommendedName>
</protein>
<dbReference type="InterPro" id="IPR036890">
    <property type="entry name" value="HATPase_C_sf"/>
</dbReference>
<evidence type="ECO:0000256" key="7">
    <source>
        <dbReference type="ARBA" id="ARBA00022840"/>
    </source>
</evidence>
<evidence type="ECO:0000256" key="6">
    <source>
        <dbReference type="ARBA" id="ARBA00022777"/>
    </source>
</evidence>